<name>A0A6L9QQH4_9ACTN</name>
<dbReference type="Proteomes" id="UP000475532">
    <property type="component" value="Unassembled WGS sequence"/>
</dbReference>
<accession>A0A6L9QQH4</accession>
<dbReference type="EMBL" id="JAAGLI010000915">
    <property type="protein sequence ID" value="NEA27398.1"/>
    <property type="molecule type" value="Genomic_DNA"/>
</dbReference>
<evidence type="ECO:0000313" key="2">
    <source>
        <dbReference type="Proteomes" id="UP000475532"/>
    </source>
</evidence>
<proteinExistence type="predicted"/>
<dbReference type="AlphaFoldDB" id="A0A6L9QQH4"/>
<comment type="caution">
    <text evidence="1">The sequence shown here is derived from an EMBL/GenBank/DDBJ whole genome shotgun (WGS) entry which is preliminary data.</text>
</comment>
<gene>
    <name evidence="1" type="ORF">G3I70_33610</name>
</gene>
<evidence type="ECO:0000313" key="1">
    <source>
        <dbReference type="EMBL" id="NEA27398.1"/>
    </source>
</evidence>
<sequence length="86" mass="9479">MCYLVTVVTVDRVQTGLRVERNVLKVLKALAEYLDMSLGDLVEGIALHAFEGKTPFSAETLAKIEQLKDIYGLTLTAADAHTLDDR</sequence>
<protein>
    <submittedName>
        <fullName evidence="1">Uncharacterized protein</fullName>
    </submittedName>
</protein>
<reference evidence="1 2" key="1">
    <citation type="submission" date="2020-01" db="EMBL/GenBank/DDBJ databases">
        <title>Insect and environment-associated Actinomycetes.</title>
        <authorList>
            <person name="Currrie C."/>
            <person name="Chevrette M."/>
            <person name="Carlson C."/>
            <person name="Stubbendieck R."/>
            <person name="Wendt-Pienkowski E."/>
        </authorList>
    </citation>
    <scope>NUCLEOTIDE SEQUENCE [LARGE SCALE GENOMIC DNA]</scope>
    <source>
        <strain evidence="1 2">SID10258</strain>
    </source>
</reference>
<organism evidence="1 2">
    <name type="scientific">Actinomadura bangladeshensis</name>
    <dbReference type="NCBI Taxonomy" id="453573"/>
    <lineage>
        <taxon>Bacteria</taxon>
        <taxon>Bacillati</taxon>
        <taxon>Actinomycetota</taxon>
        <taxon>Actinomycetes</taxon>
        <taxon>Streptosporangiales</taxon>
        <taxon>Thermomonosporaceae</taxon>
        <taxon>Actinomadura</taxon>
    </lineage>
</organism>